<feature type="non-terminal residue" evidence="1">
    <location>
        <position position="1"/>
    </location>
</feature>
<dbReference type="EMBL" id="GABZ01003175">
    <property type="protein sequence ID" value="JAA50350.1"/>
    <property type="molecule type" value="mRNA"/>
</dbReference>
<dbReference type="AlphaFoldDB" id="K9IQ03"/>
<name>K9IQ03_DESRO</name>
<reference evidence="1" key="1">
    <citation type="submission" date="2012-11" db="EMBL/GenBank/DDBJ databases">
        <title>The Vampirome: Transcriptome and Proteome Analysis of the Submandibular and Accessory Glands of the Vampire Bat and Vector of Human Rabies, Desmodus rotundus.</title>
        <authorList>
            <person name="Francischetti I.M.B."/>
            <person name="Assumpcao T.C.F."/>
            <person name="Ma D."/>
            <person name="Vicente E.C."/>
            <person name="Ribeiro J.M.C."/>
        </authorList>
    </citation>
    <scope>NUCLEOTIDE SEQUENCE</scope>
    <source>
        <tissue evidence="1">Salivary gland</tissue>
    </source>
</reference>
<organism evidence="1">
    <name type="scientific">Desmodus rotundus</name>
    <name type="common">Vampire bat</name>
    <dbReference type="NCBI Taxonomy" id="9430"/>
    <lineage>
        <taxon>Eukaryota</taxon>
        <taxon>Metazoa</taxon>
        <taxon>Chordata</taxon>
        <taxon>Craniata</taxon>
        <taxon>Vertebrata</taxon>
        <taxon>Euteleostomi</taxon>
        <taxon>Mammalia</taxon>
        <taxon>Eutheria</taxon>
        <taxon>Laurasiatheria</taxon>
        <taxon>Chiroptera</taxon>
        <taxon>Yangochiroptera</taxon>
        <taxon>Phyllostomidae</taxon>
        <taxon>Desmodontinae</taxon>
        <taxon>Desmodus</taxon>
    </lineage>
</organism>
<sequence length="77" mass="8856">ICFNCLLSHIKTIICLKNISSFHVSKSNFYTDDFPGHNPHFTPVKVFVSCNNLLNKVKDYSLRACLLHCPKMVSWNL</sequence>
<evidence type="ECO:0000313" key="1">
    <source>
        <dbReference type="EMBL" id="JAA50350.1"/>
    </source>
</evidence>
<proteinExistence type="evidence at transcript level"/>
<accession>K9IQ03</accession>
<protein>
    <submittedName>
        <fullName evidence="1">Uncharacterized protein</fullName>
    </submittedName>
</protein>